<feature type="binding site" evidence="8">
    <location>
        <position position="59"/>
    </location>
    <ligand>
        <name>Zn(2+)</name>
        <dbReference type="ChEBI" id="CHEBI:29105"/>
        <label>1</label>
    </ligand>
</feature>
<accession>A0A1T4LJ66</accession>
<evidence type="ECO:0000313" key="9">
    <source>
        <dbReference type="EMBL" id="SJZ54780.1"/>
    </source>
</evidence>
<keyword evidence="5" id="KW-0378">Hydrolase</keyword>
<evidence type="ECO:0000313" key="10">
    <source>
        <dbReference type="Proteomes" id="UP000190657"/>
    </source>
</evidence>
<keyword evidence="3" id="KW-0645">Protease</keyword>
<dbReference type="PIRSF" id="PIRSF001123">
    <property type="entry name" value="PepA_GA"/>
    <property type="match status" value="1"/>
</dbReference>
<dbReference type="GO" id="GO:0004177">
    <property type="term" value="F:aminopeptidase activity"/>
    <property type="evidence" value="ECO:0007669"/>
    <property type="project" value="UniProtKB-UniRule"/>
</dbReference>
<proteinExistence type="inferred from homology"/>
<dbReference type="OrthoDB" id="9772053at2"/>
<comment type="similarity">
    <text evidence="1 6">Belongs to the peptidase M42 family.</text>
</comment>
<dbReference type="GO" id="GO:0006508">
    <property type="term" value="P:proteolysis"/>
    <property type="evidence" value="ECO:0007669"/>
    <property type="project" value="UniProtKB-KW"/>
</dbReference>
<feature type="binding site" evidence="8">
    <location>
        <position position="169"/>
    </location>
    <ligand>
        <name>Zn(2+)</name>
        <dbReference type="ChEBI" id="CHEBI:29105"/>
        <label>2</label>
    </ligand>
</feature>
<reference evidence="9 10" key="1">
    <citation type="submission" date="2017-02" db="EMBL/GenBank/DDBJ databases">
        <authorList>
            <person name="Peterson S.W."/>
        </authorList>
    </citation>
    <scope>NUCLEOTIDE SEQUENCE [LARGE SCALE GENOMIC DNA]</scope>
    <source>
        <strain evidence="9 10">ATCC 51222</strain>
    </source>
</reference>
<organism evidence="9 10">
    <name type="scientific">Eubacterium coprostanoligenes</name>
    <dbReference type="NCBI Taxonomy" id="290054"/>
    <lineage>
        <taxon>Bacteria</taxon>
        <taxon>Bacillati</taxon>
        <taxon>Bacillota</taxon>
        <taxon>Clostridia</taxon>
        <taxon>Eubacteriales</taxon>
        <taxon>Eubacteriaceae</taxon>
        <taxon>Eubacterium</taxon>
    </lineage>
</organism>
<dbReference type="Gene3D" id="2.40.30.40">
    <property type="entry name" value="Peptidase M42, domain 2"/>
    <property type="match status" value="1"/>
</dbReference>
<dbReference type="InterPro" id="IPR008007">
    <property type="entry name" value="Peptidase_M42"/>
</dbReference>
<keyword evidence="2" id="KW-0031">Aminopeptidase</keyword>
<dbReference type="SUPFAM" id="SSF101821">
    <property type="entry name" value="Aminopeptidase/glucanase lid domain"/>
    <property type="match status" value="1"/>
</dbReference>
<dbReference type="SUPFAM" id="SSF53187">
    <property type="entry name" value="Zn-dependent exopeptidases"/>
    <property type="match status" value="1"/>
</dbReference>
<feature type="active site" description="Proton acceptor" evidence="7">
    <location>
        <position position="197"/>
    </location>
</feature>
<dbReference type="PANTHER" id="PTHR32481:SF5">
    <property type="entry name" value="ENDOGLUCANASE"/>
    <property type="match status" value="1"/>
</dbReference>
<evidence type="ECO:0000256" key="8">
    <source>
        <dbReference type="PIRSR" id="PIRSR001123-2"/>
    </source>
</evidence>
<dbReference type="PANTHER" id="PTHR32481">
    <property type="entry name" value="AMINOPEPTIDASE"/>
    <property type="match status" value="1"/>
</dbReference>
<evidence type="ECO:0000256" key="3">
    <source>
        <dbReference type="ARBA" id="ARBA00022670"/>
    </source>
</evidence>
<evidence type="ECO:0000256" key="5">
    <source>
        <dbReference type="ARBA" id="ARBA00022801"/>
    </source>
</evidence>
<evidence type="ECO:0000256" key="7">
    <source>
        <dbReference type="PIRSR" id="PIRSR001123-1"/>
    </source>
</evidence>
<dbReference type="AlphaFoldDB" id="A0A1T4LJ66"/>
<evidence type="ECO:0000256" key="4">
    <source>
        <dbReference type="ARBA" id="ARBA00022723"/>
    </source>
</evidence>
<comment type="cofactor">
    <cofactor evidence="8">
        <name>a divalent metal cation</name>
        <dbReference type="ChEBI" id="CHEBI:60240"/>
    </cofactor>
    <text evidence="8">Binds 2 divalent metal cations per subunit.</text>
</comment>
<gene>
    <name evidence="9" type="ORF">SAMN02745114_00924</name>
</gene>
<feature type="binding site" evidence="8">
    <location>
        <position position="308"/>
    </location>
    <ligand>
        <name>Zn(2+)</name>
        <dbReference type="ChEBI" id="CHEBI:29105"/>
        <label>2</label>
    </ligand>
</feature>
<sequence>MLKELCLINGTSGDEGKVRDYIINQIKDYCEYSVDNMGSIIAYKKGKKAPKQKISINAHMDEVGFIVTGITDDGYLRFTSVGGIDSRVCLDRIVTVGKKAVKGVIGDKAFHLLSSDEKDSCPSFDDLLIDIGATSKDEAEQYVSLGDFAYFYSDYVELGNGYIKAKALDDRIGCMLMIELIKSELEYDTVFCFNVQEEVGLRGSKCTSYAVDADIAIVLESTTAGDLDGVSGADRVCVLGDGPVISFMDNRTIYDRELFELGFAVAKENNIPAQTKTAVAGGNDAGAIQTSGDGARVMAISLPTRYIHSGASVVKTSDIDDTRRLLKALLPKLTD</sequence>
<evidence type="ECO:0000256" key="1">
    <source>
        <dbReference type="ARBA" id="ARBA00006272"/>
    </source>
</evidence>
<dbReference type="Pfam" id="PF05343">
    <property type="entry name" value="Peptidase_M42"/>
    <property type="match status" value="1"/>
</dbReference>
<dbReference type="Gene3D" id="3.40.630.10">
    <property type="entry name" value="Zn peptidases"/>
    <property type="match status" value="1"/>
</dbReference>
<feature type="binding site" evidence="8">
    <location>
        <position position="198"/>
    </location>
    <ligand>
        <name>Zn(2+)</name>
        <dbReference type="ChEBI" id="CHEBI:29105"/>
        <label>2</label>
    </ligand>
</feature>
<evidence type="ECO:0000256" key="2">
    <source>
        <dbReference type="ARBA" id="ARBA00022438"/>
    </source>
</evidence>
<evidence type="ECO:0000256" key="6">
    <source>
        <dbReference type="PIRNR" id="PIRNR001123"/>
    </source>
</evidence>
<dbReference type="InterPro" id="IPR051464">
    <property type="entry name" value="Peptidase_M42_aminopept"/>
</dbReference>
<name>A0A1T4LJ66_9FIRM</name>
<keyword evidence="4 8" id="KW-0479">Metal-binding</keyword>
<dbReference type="InterPro" id="IPR023367">
    <property type="entry name" value="Peptidase_M42_dom2"/>
</dbReference>
<feature type="binding site" evidence="8">
    <location>
        <position position="220"/>
    </location>
    <ligand>
        <name>Zn(2+)</name>
        <dbReference type="ChEBI" id="CHEBI:29105"/>
        <label>1</label>
    </ligand>
</feature>
<protein>
    <submittedName>
        <fullName evidence="9">Endoglucanase</fullName>
    </submittedName>
</protein>
<feature type="binding site" evidence="8">
    <location>
        <position position="169"/>
    </location>
    <ligand>
        <name>Zn(2+)</name>
        <dbReference type="ChEBI" id="CHEBI:29105"/>
        <label>1</label>
    </ligand>
</feature>
<keyword evidence="10" id="KW-1185">Reference proteome</keyword>
<dbReference type="EMBL" id="FUWW01000008">
    <property type="protein sequence ID" value="SJZ54780.1"/>
    <property type="molecule type" value="Genomic_DNA"/>
</dbReference>
<dbReference type="Proteomes" id="UP000190657">
    <property type="component" value="Unassembled WGS sequence"/>
</dbReference>
<dbReference type="STRING" id="290054.SAMN02745114_00924"/>
<dbReference type="RefSeq" id="WP_078768415.1">
    <property type="nucleotide sequence ID" value="NZ_FUWW01000008.1"/>
</dbReference>
<dbReference type="GO" id="GO:0046872">
    <property type="term" value="F:metal ion binding"/>
    <property type="evidence" value="ECO:0007669"/>
    <property type="project" value="UniProtKB-UniRule"/>
</dbReference>